<dbReference type="Proteomes" id="UP000317894">
    <property type="component" value="Unassembled WGS sequence"/>
</dbReference>
<evidence type="ECO:0000256" key="1">
    <source>
        <dbReference type="SAM" id="SignalP"/>
    </source>
</evidence>
<feature type="signal peptide" evidence="1">
    <location>
        <begin position="1"/>
        <end position="25"/>
    </location>
</feature>
<dbReference type="InterPro" id="IPR050789">
    <property type="entry name" value="Diverse_Enzym_Activities"/>
</dbReference>
<dbReference type="InterPro" id="IPR001466">
    <property type="entry name" value="Beta-lactam-related"/>
</dbReference>
<dbReference type="AlphaFoldDB" id="A0A552UGA8"/>
<feature type="domain" description="Beta-lactamase-related" evidence="2">
    <location>
        <begin position="55"/>
        <end position="274"/>
    </location>
</feature>
<comment type="caution">
    <text evidence="3">The sequence shown here is derived from an EMBL/GenBank/DDBJ whole genome shotgun (WGS) entry which is preliminary data.</text>
</comment>
<dbReference type="Pfam" id="PF00144">
    <property type="entry name" value="Beta-lactamase"/>
    <property type="match status" value="1"/>
</dbReference>
<name>A0A552UGA8_9SPHN</name>
<dbReference type="PANTHER" id="PTHR43283">
    <property type="entry name" value="BETA-LACTAMASE-RELATED"/>
    <property type="match status" value="1"/>
</dbReference>
<dbReference type="InterPro" id="IPR012338">
    <property type="entry name" value="Beta-lactam/transpept-like"/>
</dbReference>
<accession>A0A552UGA8</accession>
<dbReference type="SUPFAM" id="SSF56601">
    <property type="entry name" value="beta-lactamase/transpeptidase-like"/>
    <property type="match status" value="1"/>
</dbReference>
<proteinExistence type="predicted"/>
<reference evidence="3 4" key="1">
    <citation type="submission" date="2019-07" db="EMBL/GenBank/DDBJ databases">
        <title>Novel species isolated from glacier.</title>
        <authorList>
            <person name="Liu Q."/>
            <person name="Xin Y.-H."/>
        </authorList>
    </citation>
    <scope>NUCLEOTIDE SEQUENCE [LARGE SCALE GENOMIC DNA]</scope>
    <source>
        <strain evidence="3 4">LB1R16</strain>
    </source>
</reference>
<keyword evidence="1" id="KW-0732">Signal</keyword>
<organism evidence="3 4">
    <name type="scientific">Glacieibacterium frigidum</name>
    <dbReference type="NCBI Taxonomy" id="2593303"/>
    <lineage>
        <taxon>Bacteria</taxon>
        <taxon>Pseudomonadati</taxon>
        <taxon>Pseudomonadota</taxon>
        <taxon>Alphaproteobacteria</taxon>
        <taxon>Sphingomonadales</taxon>
        <taxon>Sphingosinicellaceae</taxon>
        <taxon>Glacieibacterium</taxon>
    </lineage>
</organism>
<dbReference type="EMBL" id="VJWA01000001">
    <property type="protein sequence ID" value="TRW17258.1"/>
    <property type="molecule type" value="Genomic_DNA"/>
</dbReference>
<gene>
    <name evidence="3" type="ORF">FMM06_03455</name>
</gene>
<dbReference type="OrthoDB" id="113033at2"/>
<evidence type="ECO:0000313" key="3">
    <source>
        <dbReference type="EMBL" id="TRW17258.1"/>
    </source>
</evidence>
<dbReference type="Gene3D" id="3.40.710.10">
    <property type="entry name" value="DD-peptidase/beta-lactamase superfamily"/>
    <property type="match status" value="1"/>
</dbReference>
<feature type="chain" id="PRO_5021966132" evidence="1">
    <location>
        <begin position="26"/>
        <end position="356"/>
    </location>
</feature>
<sequence>MKILFAVLLAVAVPCAAAAPPPALAKMWEAANAAALKTGLRGHLRVGDLTAQHGAEVGPQVKMMLPAMWRWASVSKQIVATAVMQQVEAGKLDLDTPIARYASKLKIANAGKVTLRQLLMHTSGLPNVEDGPVNERKDMLVQFLRTAPAWQGISPICLGPAKAEPGARFEYNDCDTEIVGAVLEAVTGRPLAKLLDERIFRPAGMTGARLLAAGDPAGRRGYFADGVADDYVDVGRFGAAGAVAGPPADLVRFDQALLGGRLIGAAARAEMWKGEPKLGFVALGQWSYTVPLKGCATPVALVERRGQIGGVEICNVIAPALGRIVVAFTDRPTDFGEPWQGKGVTYELLSAALCSA</sequence>
<protein>
    <submittedName>
        <fullName evidence="3">Beta-lactamase family protein</fullName>
    </submittedName>
</protein>
<evidence type="ECO:0000313" key="4">
    <source>
        <dbReference type="Proteomes" id="UP000317894"/>
    </source>
</evidence>
<keyword evidence="4" id="KW-1185">Reference proteome</keyword>
<evidence type="ECO:0000259" key="2">
    <source>
        <dbReference type="Pfam" id="PF00144"/>
    </source>
</evidence>
<dbReference type="RefSeq" id="WP_143554803.1">
    <property type="nucleotide sequence ID" value="NZ_VJWA01000001.1"/>
</dbReference>